<dbReference type="SUPFAM" id="SSF53474">
    <property type="entry name" value="alpha/beta-Hydrolases"/>
    <property type="match status" value="1"/>
</dbReference>
<dbReference type="InterPro" id="IPR022742">
    <property type="entry name" value="Hydrolase_4"/>
</dbReference>
<feature type="signal peptide" evidence="2">
    <location>
        <begin position="1"/>
        <end position="22"/>
    </location>
</feature>
<dbReference type="RefSeq" id="WP_177718474.1">
    <property type="nucleotide sequence ID" value="NZ_JACRSQ010000012.1"/>
</dbReference>
<protein>
    <submittedName>
        <fullName evidence="4">Alpha/beta fold hydrolase</fullName>
    </submittedName>
</protein>
<sequence>MRNGTYLFLCMLFLMLVLGGCAGTRHNFQTTEMQADGIVGEEGTGIFSQSETEDTSAATPLTHEYETQELYARRDENRIYGVVYIPQDAGEKMPTVIFSHGFGGNYQVGTQYAEALAAKGYVVYCFDFCGGSPGSRSDGSTLEMSVFTEQADLEAVIEMMKEQPFVDSRNIFLMGTSMGGAVSAITAAAHEDEIQGAILLYPAFILVDDAKEQFDSTADIPDTYYLMWMTVGRIFAEDLLEYDIYGAISAYKKDVLLIHGDADGIVPLSYSEKAAWVYDSARLEVLPGAGHGFSGGDARKAIDWILEYLNTHKE</sequence>
<feature type="domain" description="Serine aminopeptidase S33" evidence="3">
    <location>
        <begin position="94"/>
        <end position="206"/>
    </location>
</feature>
<dbReference type="Gene3D" id="3.40.50.1820">
    <property type="entry name" value="alpha/beta hydrolase"/>
    <property type="match status" value="1"/>
</dbReference>
<accession>A0A926I1S7</accession>
<dbReference type="PANTHER" id="PTHR22946">
    <property type="entry name" value="DIENELACTONE HYDROLASE DOMAIN-CONTAINING PROTEIN-RELATED"/>
    <property type="match status" value="1"/>
</dbReference>
<dbReference type="EMBL" id="JACRSQ010000012">
    <property type="protein sequence ID" value="MBC8543738.1"/>
    <property type="molecule type" value="Genomic_DNA"/>
</dbReference>
<evidence type="ECO:0000313" key="4">
    <source>
        <dbReference type="EMBL" id="MBC8543738.1"/>
    </source>
</evidence>
<feature type="chain" id="PRO_5038919780" evidence="2">
    <location>
        <begin position="23"/>
        <end position="314"/>
    </location>
</feature>
<proteinExistence type="predicted"/>
<gene>
    <name evidence="4" type="ORF">H8730_09285</name>
</gene>
<keyword evidence="2" id="KW-0732">Signal</keyword>
<dbReference type="Pfam" id="PF12146">
    <property type="entry name" value="Hydrolase_4"/>
    <property type="match status" value="1"/>
</dbReference>
<name>A0A926I1S7_9FIRM</name>
<dbReference type="Proteomes" id="UP000657006">
    <property type="component" value="Unassembled WGS sequence"/>
</dbReference>
<reference evidence="4" key="1">
    <citation type="submission" date="2020-08" db="EMBL/GenBank/DDBJ databases">
        <title>Genome public.</title>
        <authorList>
            <person name="Liu C."/>
            <person name="Sun Q."/>
        </authorList>
    </citation>
    <scope>NUCLEOTIDE SEQUENCE</scope>
    <source>
        <strain evidence="4">NSJ-32</strain>
    </source>
</reference>
<keyword evidence="1 4" id="KW-0378">Hydrolase</keyword>
<keyword evidence="5" id="KW-1185">Reference proteome</keyword>
<comment type="caution">
    <text evidence="4">The sequence shown here is derived from an EMBL/GenBank/DDBJ whole genome shotgun (WGS) entry which is preliminary data.</text>
</comment>
<evidence type="ECO:0000256" key="2">
    <source>
        <dbReference type="SAM" id="SignalP"/>
    </source>
</evidence>
<dbReference type="PROSITE" id="PS51257">
    <property type="entry name" value="PROKAR_LIPOPROTEIN"/>
    <property type="match status" value="1"/>
</dbReference>
<evidence type="ECO:0000256" key="1">
    <source>
        <dbReference type="ARBA" id="ARBA00022801"/>
    </source>
</evidence>
<dbReference type="InterPro" id="IPR029058">
    <property type="entry name" value="AB_hydrolase_fold"/>
</dbReference>
<dbReference type="InterPro" id="IPR050261">
    <property type="entry name" value="FrsA_esterase"/>
</dbReference>
<evidence type="ECO:0000313" key="5">
    <source>
        <dbReference type="Proteomes" id="UP000657006"/>
    </source>
</evidence>
<evidence type="ECO:0000259" key="3">
    <source>
        <dbReference type="Pfam" id="PF12146"/>
    </source>
</evidence>
<dbReference type="PANTHER" id="PTHR22946:SF9">
    <property type="entry name" value="POLYKETIDE TRANSFERASE AF380"/>
    <property type="match status" value="1"/>
</dbReference>
<dbReference type="GO" id="GO:0052689">
    <property type="term" value="F:carboxylic ester hydrolase activity"/>
    <property type="evidence" value="ECO:0007669"/>
    <property type="project" value="UniProtKB-ARBA"/>
</dbReference>
<dbReference type="AlphaFoldDB" id="A0A926I1S7"/>
<organism evidence="4 5">
    <name type="scientific">Bianquea renquensis</name>
    <dbReference type="NCBI Taxonomy" id="2763661"/>
    <lineage>
        <taxon>Bacteria</taxon>
        <taxon>Bacillati</taxon>
        <taxon>Bacillota</taxon>
        <taxon>Clostridia</taxon>
        <taxon>Eubacteriales</taxon>
        <taxon>Bianqueaceae</taxon>
        <taxon>Bianquea</taxon>
    </lineage>
</organism>